<organism evidence="3 4">
    <name type="scientific">Cordyceps militaris</name>
    <name type="common">Caterpillar fungus</name>
    <name type="synonym">Clavaria militaris</name>
    <dbReference type="NCBI Taxonomy" id="73501"/>
    <lineage>
        <taxon>Eukaryota</taxon>
        <taxon>Fungi</taxon>
        <taxon>Dikarya</taxon>
        <taxon>Ascomycota</taxon>
        <taxon>Pezizomycotina</taxon>
        <taxon>Sordariomycetes</taxon>
        <taxon>Hypocreomycetidae</taxon>
        <taxon>Hypocreales</taxon>
        <taxon>Cordycipitaceae</taxon>
        <taxon>Cordyceps</taxon>
    </lineage>
</organism>
<gene>
    <name evidence="3" type="ORF">A9K55_003634</name>
</gene>
<evidence type="ECO:0000256" key="2">
    <source>
        <dbReference type="SAM" id="MobiDB-lite"/>
    </source>
</evidence>
<keyword evidence="1" id="KW-0175">Coiled coil</keyword>
<name>A0A2H4S581_CORMI</name>
<evidence type="ECO:0000313" key="4">
    <source>
        <dbReference type="Proteomes" id="UP000323067"/>
    </source>
</evidence>
<dbReference type="Proteomes" id="UP000323067">
    <property type="component" value="Chromosome iv"/>
</dbReference>
<protein>
    <submittedName>
        <fullName evidence="3">Uncharacterized protein</fullName>
    </submittedName>
</protein>
<feature type="coiled-coil region" evidence="1">
    <location>
        <begin position="147"/>
        <end position="230"/>
    </location>
</feature>
<dbReference type="Pfam" id="PF12520">
    <property type="entry name" value="DUF3723"/>
    <property type="match status" value="1"/>
</dbReference>
<accession>A0A2H4S581</accession>
<evidence type="ECO:0000256" key="1">
    <source>
        <dbReference type="SAM" id="Coils"/>
    </source>
</evidence>
<evidence type="ECO:0000313" key="3">
    <source>
        <dbReference type="EMBL" id="ATY58260.1"/>
    </source>
</evidence>
<dbReference type="EMBL" id="CP023322">
    <property type="protein sequence ID" value="ATY58260.1"/>
    <property type="molecule type" value="Genomic_DNA"/>
</dbReference>
<dbReference type="OrthoDB" id="4867059at2759"/>
<feature type="region of interest" description="Disordered" evidence="2">
    <location>
        <begin position="352"/>
        <end position="372"/>
    </location>
</feature>
<dbReference type="AlphaFoldDB" id="A0A2H4S581"/>
<dbReference type="VEuPathDB" id="FungiDB:A9K55_003634"/>
<feature type="region of interest" description="Disordered" evidence="2">
    <location>
        <begin position="243"/>
        <end position="268"/>
    </location>
</feature>
<sequence>MYLREGILSSYSSIPYASKIARRLLTIARKLEEFEFDDISASINTVADVLATARLISAQLLTEDKEIDSIEKLLALCGQPYTADYTRDKKDIFLDKLHGPMLRPHLGISVAGLESTEDTHILDHSSSHEQRLPLNVAERRTSAHRSMEEQEARLAQLAATERQLSQHVKQLKSDTALQERRIQTLKSEEQEALRRLSGLQQTETEQTLRLEALKADKQNRQSEIVVLEQRRDNLGDQIRLDLLGPGKEERPTTVKQDGAFPNHHASSRPEQISLVEDLAAKEGRLRAVVERLTLQMAQLDKEKAGKLASMAAVEEKHRSTINQLVAEEVALRNQIDQLKTYLARLERRTDDGVGGRAGSISGKEATFPTTSV</sequence>
<proteinExistence type="predicted"/>
<reference evidence="3 4" key="1">
    <citation type="journal article" date="2017" name="BMC Genomics">
        <title>Chromosome level assembly and secondary metabolite potential of the parasitic fungus Cordyceps militaris.</title>
        <authorList>
            <person name="Kramer G.J."/>
            <person name="Nodwell J.R."/>
        </authorList>
    </citation>
    <scope>NUCLEOTIDE SEQUENCE [LARGE SCALE GENOMIC DNA]</scope>
    <source>
        <strain evidence="3 4">ATCC 34164</strain>
    </source>
</reference>
<dbReference type="InterPro" id="IPR022198">
    <property type="entry name" value="DUF3723"/>
</dbReference>